<accession>L0DTZ9</accession>
<proteinExistence type="predicted"/>
<gene>
    <name evidence="2" type="ordered locus">TVNIR_1398</name>
</gene>
<dbReference type="AlphaFoldDB" id="L0DTZ9"/>
<sequence length="62" mass="6812">MFGCAKRAYTLLVITVTFGNLVTWVIVEDGRDFRLRNLLCSVALAVSYLLVLPAAPAGWAVR</sequence>
<dbReference type="HOGENOM" id="CLU_2902892_0_0_6"/>
<dbReference type="Proteomes" id="UP000010809">
    <property type="component" value="Chromosome"/>
</dbReference>
<dbReference type="eggNOG" id="COG2270">
    <property type="taxonomic scope" value="Bacteria"/>
</dbReference>
<feature type="transmembrane region" description="Helical" evidence="1">
    <location>
        <begin position="39"/>
        <end position="61"/>
    </location>
</feature>
<dbReference type="KEGG" id="tni:TVNIR_1398"/>
<keyword evidence="1" id="KW-0472">Membrane</keyword>
<protein>
    <submittedName>
        <fullName evidence="2">Major facilitator superfamily MFS_1</fullName>
    </submittedName>
</protein>
<feature type="transmembrane region" description="Helical" evidence="1">
    <location>
        <begin position="6"/>
        <end position="27"/>
    </location>
</feature>
<dbReference type="PATRIC" id="fig|1255043.3.peg.1415"/>
<reference evidence="2" key="1">
    <citation type="submission" date="2015-12" db="EMBL/GenBank/DDBJ databases">
        <authorList>
            <person name="Tikhonova T.V."/>
            <person name="Pavlov A.R."/>
            <person name="Beletsky A.V."/>
            <person name="Mardanov A.V."/>
            <person name="Sorokin D.Y."/>
            <person name="Ravin N.V."/>
            <person name="Popov V.O."/>
        </authorList>
    </citation>
    <scope>NUCLEOTIDE SEQUENCE</scope>
    <source>
        <strain evidence="2">DSM 14787</strain>
    </source>
</reference>
<dbReference type="STRING" id="1255043.TVNIR_1398"/>
<dbReference type="EMBL" id="CP003989">
    <property type="protein sequence ID" value="AGA33069.1"/>
    <property type="molecule type" value="Genomic_DNA"/>
</dbReference>
<keyword evidence="3" id="KW-1185">Reference proteome</keyword>
<name>L0DTZ9_THIND</name>
<evidence type="ECO:0000313" key="3">
    <source>
        <dbReference type="Proteomes" id="UP000010809"/>
    </source>
</evidence>
<keyword evidence="1" id="KW-1133">Transmembrane helix</keyword>
<organism evidence="2 3">
    <name type="scientific">Thioalkalivibrio nitratireducens (strain DSM 14787 / UNIQEM 213 / ALEN2)</name>
    <dbReference type="NCBI Taxonomy" id="1255043"/>
    <lineage>
        <taxon>Bacteria</taxon>
        <taxon>Pseudomonadati</taxon>
        <taxon>Pseudomonadota</taxon>
        <taxon>Gammaproteobacteria</taxon>
        <taxon>Chromatiales</taxon>
        <taxon>Ectothiorhodospiraceae</taxon>
        <taxon>Thioalkalivibrio</taxon>
    </lineage>
</organism>
<keyword evidence="1" id="KW-0812">Transmembrane</keyword>
<evidence type="ECO:0000256" key="1">
    <source>
        <dbReference type="SAM" id="Phobius"/>
    </source>
</evidence>
<evidence type="ECO:0000313" key="2">
    <source>
        <dbReference type="EMBL" id="AGA33069.1"/>
    </source>
</evidence>